<protein>
    <submittedName>
        <fullName evidence="17">Uncharacterized protein</fullName>
    </submittedName>
</protein>
<evidence type="ECO:0000256" key="13">
    <source>
        <dbReference type="RuleBase" id="RU000688"/>
    </source>
</evidence>
<dbReference type="PROSITE" id="PS50262">
    <property type="entry name" value="G_PROTEIN_RECEP_F1_2"/>
    <property type="match status" value="1"/>
</dbReference>
<comment type="similarity">
    <text evidence="13">Belongs to the G-protein coupled receptor 1 family.</text>
</comment>
<dbReference type="GO" id="GO:0009755">
    <property type="term" value="P:hormone-mediated signaling pathway"/>
    <property type="evidence" value="ECO:0007669"/>
    <property type="project" value="TreeGrafter"/>
</dbReference>
<feature type="transmembrane region" description="Helical" evidence="15">
    <location>
        <begin position="697"/>
        <end position="719"/>
    </location>
</feature>
<keyword evidence="11 13" id="KW-0675">Receptor</keyword>
<feature type="transmembrane region" description="Helical" evidence="15">
    <location>
        <begin position="784"/>
        <end position="804"/>
    </location>
</feature>
<dbReference type="PROSITE" id="PS50835">
    <property type="entry name" value="IG_LIKE"/>
    <property type="match status" value="2"/>
</dbReference>
<evidence type="ECO:0000256" key="12">
    <source>
        <dbReference type="ARBA" id="ARBA00023224"/>
    </source>
</evidence>
<dbReference type="PROSITE" id="PS51450">
    <property type="entry name" value="LRR"/>
    <property type="match status" value="1"/>
</dbReference>
<feature type="compositionally biased region" description="Polar residues" evidence="14">
    <location>
        <begin position="226"/>
        <end position="238"/>
    </location>
</feature>
<evidence type="ECO:0000256" key="8">
    <source>
        <dbReference type="ARBA" id="ARBA00023040"/>
    </source>
</evidence>
<dbReference type="InterPro" id="IPR003598">
    <property type="entry name" value="Ig_sub2"/>
</dbReference>
<dbReference type="Pfam" id="PF00001">
    <property type="entry name" value="7tm_1"/>
    <property type="match status" value="1"/>
</dbReference>
<dbReference type="PANTHER" id="PTHR24372:SF77">
    <property type="entry name" value="G-PROTEIN COUPLED RECEPTORS FAMILY 1 PROFILE DOMAIN-CONTAINING PROTEIN"/>
    <property type="match status" value="1"/>
</dbReference>
<organism evidence="17 18">
    <name type="scientific">Owenia fusiformis</name>
    <name type="common">Polychaete worm</name>
    <dbReference type="NCBI Taxonomy" id="6347"/>
    <lineage>
        <taxon>Eukaryota</taxon>
        <taxon>Metazoa</taxon>
        <taxon>Spiralia</taxon>
        <taxon>Lophotrochozoa</taxon>
        <taxon>Annelida</taxon>
        <taxon>Polychaeta</taxon>
        <taxon>Sedentaria</taxon>
        <taxon>Canalipalpata</taxon>
        <taxon>Sabellida</taxon>
        <taxon>Oweniida</taxon>
        <taxon>Oweniidae</taxon>
        <taxon>Owenia</taxon>
    </lineage>
</organism>
<evidence type="ECO:0000313" key="18">
    <source>
        <dbReference type="Proteomes" id="UP000749559"/>
    </source>
</evidence>
<dbReference type="InterPro" id="IPR013783">
    <property type="entry name" value="Ig-like_fold"/>
</dbReference>
<keyword evidence="3" id="KW-0433">Leucine-rich repeat</keyword>
<dbReference type="SMART" id="SM00409">
    <property type="entry name" value="IG"/>
    <property type="match status" value="2"/>
</dbReference>
<dbReference type="AlphaFoldDB" id="A0A8J1TL67"/>
<dbReference type="Pfam" id="PF07679">
    <property type="entry name" value="I-set"/>
    <property type="match status" value="2"/>
</dbReference>
<dbReference type="InterPro" id="IPR007110">
    <property type="entry name" value="Ig-like_dom"/>
</dbReference>
<dbReference type="OrthoDB" id="10035376at2759"/>
<keyword evidence="8 13" id="KW-0297">G-protein coupled receptor</keyword>
<evidence type="ECO:0000256" key="3">
    <source>
        <dbReference type="ARBA" id="ARBA00022614"/>
    </source>
</evidence>
<feature type="transmembrane region" description="Helical" evidence="15">
    <location>
        <begin position="915"/>
        <end position="934"/>
    </location>
</feature>
<dbReference type="InterPro" id="IPR036179">
    <property type="entry name" value="Ig-like_dom_sf"/>
</dbReference>
<dbReference type="InterPro" id="IPR000276">
    <property type="entry name" value="GPCR_Rhodpsn"/>
</dbReference>
<feature type="signal peptide" evidence="16">
    <location>
        <begin position="1"/>
        <end position="26"/>
    </location>
</feature>
<comment type="caution">
    <text evidence="17">The sequence shown here is derived from an EMBL/GenBank/DDBJ whole genome shotgun (WGS) entry which is preliminary data.</text>
</comment>
<dbReference type="InterPro" id="IPR003591">
    <property type="entry name" value="Leu-rich_rpt_typical-subtyp"/>
</dbReference>
<feature type="transmembrane region" description="Helical" evidence="15">
    <location>
        <begin position="664"/>
        <end position="685"/>
    </location>
</feature>
<evidence type="ECO:0000256" key="5">
    <source>
        <dbReference type="ARBA" id="ARBA00022729"/>
    </source>
</evidence>
<keyword evidence="2" id="KW-1003">Cell membrane</keyword>
<dbReference type="GO" id="GO:0008528">
    <property type="term" value="F:G protein-coupled peptide receptor activity"/>
    <property type="evidence" value="ECO:0007669"/>
    <property type="project" value="TreeGrafter"/>
</dbReference>
<evidence type="ECO:0000256" key="14">
    <source>
        <dbReference type="SAM" id="MobiDB-lite"/>
    </source>
</evidence>
<dbReference type="InterPro" id="IPR017452">
    <property type="entry name" value="GPCR_Rhodpsn_7TM"/>
</dbReference>
<keyword evidence="6" id="KW-0677">Repeat</keyword>
<dbReference type="Pfam" id="PF13855">
    <property type="entry name" value="LRR_8"/>
    <property type="match status" value="3"/>
</dbReference>
<dbReference type="PRINTS" id="PR00237">
    <property type="entry name" value="GPCRRHODOPSN"/>
</dbReference>
<evidence type="ECO:0000256" key="10">
    <source>
        <dbReference type="ARBA" id="ARBA00023157"/>
    </source>
</evidence>
<dbReference type="GO" id="GO:0007189">
    <property type="term" value="P:adenylate cyclase-activating G protein-coupled receptor signaling pathway"/>
    <property type="evidence" value="ECO:0007669"/>
    <property type="project" value="TreeGrafter"/>
</dbReference>
<sequence>MFLGTSAWLTAFIAFLLLPEPRKVASTKKCNLAEKQHVVIQGTTVLKCPVSNTTRYPIEWLRNKETIPSLGSIERTSNRKHLQITNADESDAGRYMCIIYSNAGEKRHNFDLEVWVPPHFNDSEVPRNLSIVSGEPIRLKCDTSGVPAPSIIWFRNWEEITADLYPHIRILQEGKLLHVVSAEVYDTAEFTCRAENPVGRAEKHFNVAVNSLGSRSNTRQKRETPQLEQCPNVTTDLGPSDSSCRAPSPCSCLDPTSTQAEDIYCYSKDINESTLPGMPLPTNTKKLLLNGNSFQSIESRVFQKVPNLEELDVSVNRIGELTFGRLENLRVLKIRYNKVPLLLNDRSFKKLTKLGNLQLNHSKLAEQLQSNVFQAQERSLKSLSLIGCGIDGLDNDVFRNLKVLEDLDLSENSLTKLQQGTFWDLGELKILRISRNKVPLILGNNCFQGLTKLEMLNLYSTNVQGGSLKSTMFENLDSLKTLVLVNSDIHIVKSGAFSQLSNLQDLYLSGNNLTNIGPGKFQGLKNLRNLGICKNKAPLTVGGFDLESLTCLNLHSTEISGGFLKSSMFRGLSSLKILDLEGCGIHTIDKKAFRTVPDVKTIHLRDNTLANTRYIPIMFNILANLREIESDHDEFCCFSQKVPECKAEFLSTCADLIKSDVLRYSFWAVGILIFIGNLTALGVRLREQNQSTGVNTMMIMNLSVSDLLMSIYIIIIAAMDVKFRGEYAENRYYWVNGTICMFAGFSASLSSVMSVFILVIMTLDRFFRIVFPFSSHLHMKKRSANIIMALGWIVFIVLSGLPLLPLSYFGPYEYFSQSGFCLPLILSDFTFKGWEYAFAIFNVATLIGFVIIAAGYMAMFYSAYCHGTIRGPTSSQDIKMARKMIWIVATDMCCWVPISLLGFISQQGVELPGEIFAYISVFVLPINSAINPMIYTISNFSCDNCSCDCKMCVRYYRRSSEPSTLSSSEPLKHIVNIVALQTVDTESEKVAV</sequence>
<comment type="subcellular location">
    <subcellularLocation>
        <location evidence="1">Cell membrane</location>
        <topology evidence="1">Multi-pass membrane protein</topology>
    </subcellularLocation>
</comment>
<dbReference type="Gene3D" id="2.60.40.10">
    <property type="entry name" value="Immunoglobulins"/>
    <property type="match status" value="2"/>
</dbReference>
<evidence type="ECO:0000256" key="6">
    <source>
        <dbReference type="ARBA" id="ARBA00022737"/>
    </source>
</evidence>
<dbReference type="SUPFAM" id="SSF48726">
    <property type="entry name" value="Immunoglobulin"/>
    <property type="match status" value="2"/>
</dbReference>
<evidence type="ECO:0000256" key="4">
    <source>
        <dbReference type="ARBA" id="ARBA00022692"/>
    </source>
</evidence>
<feature type="region of interest" description="Disordered" evidence="14">
    <location>
        <begin position="213"/>
        <end position="238"/>
    </location>
</feature>
<feature type="chain" id="PRO_5043770087" evidence="16">
    <location>
        <begin position="27"/>
        <end position="992"/>
    </location>
</feature>
<evidence type="ECO:0000256" key="7">
    <source>
        <dbReference type="ARBA" id="ARBA00022989"/>
    </source>
</evidence>
<dbReference type="PANTHER" id="PTHR24372">
    <property type="entry name" value="GLYCOPROTEIN HORMONE RECEPTOR"/>
    <property type="match status" value="1"/>
</dbReference>
<dbReference type="PROSITE" id="PS00237">
    <property type="entry name" value="G_PROTEIN_RECEP_F1_1"/>
    <property type="match status" value="1"/>
</dbReference>
<keyword evidence="12 13" id="KW-0807">Transducer</keyword>
<evidence type="ECO:0000256" key="1">
    <source>
        <dbReference type="ARBA" id="ARBA00004651"/>
    </source>
</evidence>
<evidence type="ECO:0000256" key="2">
    <source>
        <dbReference type="ARBA" id="ARBA00022475"/>
    </source>
</evidence>
<dbReference type="SMART" id="SM00369">
    <property type="entry name" value="LRR_TYP"/>
    <property type="match status" value="11"/>
</dbReference>
<dbReference type="SUPFAM" id="SSF52047">
    <property type="entry name" value="RNI-like"/>
    <property type="match status" value="1"/>
</dbReference>
<keyword evidence="7 15" id="KW-1133">Transmembrane helix</keyword>
<dbReference type="GO" id="GO:0005886">
    <property type="term" value="C:plasma membrane"/>
    <property type="evidence" value="ECO:0007669"/>
    <property type="project" value="UniProtKB-SubCell"/>
</dbReference>
<reference evidence="17" key="1">
    <citation type="submission" date="2022-03" db="EMBL/GenBank/DDBJ databases">
        <authorList>
            <person name="Martin C."/>
        </authorList>
    </citation>
    <scope>NUCLEOTIDE SEQUENCE</scope>
</reference>
<keyword evidence="10" id="KW-1015">Disulfide bond</keyword>
<evidence type="ECO:0000313" key="17">
    <source>
        <dbReference type="EMBL" id="CAH1802035.1"/>
    </source>
</evidence>
<evidence type="ECO:0000256" key="11">
    <source>
        <dbReference type="ARBA" id="ARBA00023170"/>
    </source>
</evidence>
<name>A0A8J1TL67_OWEFU</name>
<evidence type="ECO:0000256" key="15">
    <source>
        <dbReference type="SAM" id="Phobius"/>
    </source>
</evidence>
<keyword evidence="4 13" id="KW-0812">Transmembrane</keyword>
<evidence type="ECO:0000256" key="16">
    <source>
        <dbReference type="SAM" id="SignalP"/>
    </source>
</evidence>
<dbReference type="InterPro" id="IPR013098">
    <property type="entry name" value="Ig_I-set"/>
</dbReference>
<dbReference type="SUPFAM" id="SSF81321">
    <property type="entry name" value="Family A G protein-coupled receptor-like"/>
    <property type="match status" value="1"/>
</dbReference>
<dbReference type="InterPro" id="IPR001611">
    <property type="entry name" value="Leu-rich_rpt"/>
</dbReference>
<dbReference type="InterPro" id="IPR003599">
    <property type="entry name" value="Ig_sub"/>
</dbReference>
<keyword evidence="18" id="KW-1185">Reference proteome</keyword>
<keyword evidence="9 15" id="KW-0472">Membrane</keyword>
<dbReference type="Gene3D" id="3.80.10.10">
    <property type="entry name" value="Ribonuclease Inhibitor"/>
    <property type="match status" value="2"/>
</dbReference>
<evidence type="ECO:0000256" key="9">
    <source>
        <dbReference type="ARBA" id="ARBA00023136"/>
    </source>
</evidence>
<accession>A0A8J1TL67</accession>
<dbReference type="EMBL" id="CAIIXF020000012">
    <property type="protein sequence ID" value="CAH1802035.1"/>
    <property type="molecule type" value="Genomic_DNA"/>
</dbReference>
<proteinExistence type="inferred from homology"/>
<feature type="transmembrane region" description="Helical" evidence="15">
    <location>
        <begin position="884"/>
        <end position="903"/>
    </location>
</feature>
<dbReference type="FunFam" id="2.60.40.10:FF:000130">
    <property type="entry name" value="Hemicentin 1"/>
    <property type="match status" value="1"/>
</dbReference>
<feature type="transmembrane region" description="Helical" evidence="15">
    <location>
        <begin position="739"/>
        <end position="763"/>
    </location>
</feature>
<gene>
    <name evidence="17" type="ORF">OFUS_LOCUS25757</name>
</gene>
<keyword evidence="5 16" id="KW-0732">Signal</keyword>
<dbReference type="InterPro" id="IPR032675">
    <property type="entry name" value="LRR_dom_sf"/>
</dbReference>
<dbReference type="Gene3D" id="1.20.1070.10">
    <property type="entry name" value="Rhodopsin 7-helix transmembrane proteins"/>
    <property type="match status" value="1"/>
</dbReference>
<dbReference type="Proteomes" id="UP000749559">
    <property type="component" value="Unassembled WGS sequence"/>
</dbReference>
<feature type="transmembrane region" description="Helical" evidence="15">
    <location>
        <begin position="836"/>
        <end position="863"/>
    </location>
</feature>
<dbReference type="SMART" id="SM00408">
    <property type="entry name" value="IGc2"/>
    <property type="match status" value="2"/>
</dbReference>